<organism evidence="1 2">
    <name type="scientific">Suillus placidus</name>
    <dbReference type="NCBI Taxonomy" id="48579"/>
    <lineage>
        <taxon>Eukaryota</taxon>
        <taxon>Fungi</taxon>
        <taxon>Dikarya</taxon>
        <taxon>Basidiomycota</taxon>
        <taxon>Agaricomycotina</taxon>
        <taxon>Agaricomycetes</taxon>
        <taxon>Agaricomycetidae</taxon>
        <taxon>Boletales</taxon>
        <taxon>Suillineae</taxon>
        <taxon>Suillaceae</taxon>
        <taxon>Suillus</taxon>
    </lineage>
</organism>
<dbReference type="Proteomes" id="UP000714275">
    <property type="component" value="Unassembled WGS sequence"/>
</dbReference>
<dbReference type="AlphaFoldDB" id="A0A9P7CW66"/>
<keyword evidence="2" id="KW-1185">Reference proteome</keyword>
<sequence>MPTWNQTHYNRNPIVDGLNEALAIIPPPKFLANINGIQEWWKVAVLAMLVHDGDHINLTHGFHSLTSTHYHTGLSCPDSSQQVNQKQRLNLWQIRTDHTRTILALIFDLYTTLDRVTGGSTLFFHHPGATAPGGNISPESLKADVYIDPRVLAEDGELYYTIAGISQLFIEHFATPLAHRFAASHIPNGWPPSTGSSMTPLHARATQYSIFPSSLHPSQSHCAIFTCEAVHLAALPSLWVSISIPPFYQLFHRGHRLPGICKLFLFLRHQRIRTH</sequence>
<evidence type="ECO:0000313" key="2">
    <source>
        <dbReference type="Proteomes" id="UP000714275"/>
    </source>
</evidence>
<dbReference type="EMBL" id="JABBWD010000102">
    <property type="protein sequence ID" value="KAG1765885.1"/>
    <property type="molecule type" value="Genomic_DNA"/>
</dbReference>
<comment type="caution">
    <text evidence="1">The sequence shown here is derived from an EMBL/GenBank/DDBJ whole genome shotgun (WGS) entry which is preliminary data.</text>
</comment>
<evidence type="ECO:0000313" key="1">
    <source>
        <dbReference type="EMBL" id="KAG1765885.1"/>
    </source>
</evidence>
<name>A0A9P7CW66_9AGAM</name>
<protein>
    <submittedName>
        <fullName evidence="1">Uncharacterized protein</fullName>
    </submittedName>
</protein>
<proteinExistence type="predicted"/>
<gene>
    <name evidence="1" type="ORF">EV702DRAFT_981242</name>
</gene>
<reference evidence="1" key="1">
    <citation type="journal article" date="2020" name="New Phytol.">
        <title>Comparative genomics reveals dynamic genome evolution in host specialist ectomycorrhizal fungi.</title>
        <authorList>
            <person name="Lofgren L.A."/>
            <person name="Nguyen N.H."/>
            <person name="Vilgalys R."/>
            <person name="Ruytinx J."/>
            <person name="Liao H.L."/>
            <person name="Branco S."/>
            <person name="Kuo A."/>
            <person name="LaButti K."/>
            <person name="Lipzen A."/>
            <person name="Andreopoulos W."/>
            <person name="Pangilinan J."/>
            <person name="Riley R."/>
            <person name="Hundley H."/>
            <person name="Na H."/>
            <person name="Barry K."/>
            <person name="Grigoriev I.V."/>
            <person name="Stajich J.E."/>
            <person name="Kennedy P.G."/>
        </authorList>
    </citation>
    <scope>NUCLEOTIDE SEQUENCE</scope>
    <source>
        <strain evidence="1">DOB743</strain>
    </source>
</reference>
<dbReference type="OrthoDB" id="2690792at2759"/>
<accession>A0A9P7CW66</accession>